<dbReference type="Proteomes" id="UP000683422">
    <property type="component" value="Segment"/>
</dbReference>
<reference evidence="2" key="1">
    <citation type="submission" date="2021-04" db="EMBL/GenBank/DDBJ databases">
        <authorList>
            <person name="Barnhill K.B."/>
            <person name="Biggs A.M."/>
            <person name="Bland J."/>
            <person name="Choudhary H.M."/>
            <person name="Crogan R.E."/>
            <person name="Finocchiaro A.B."/>
            <person name="Franco V."/>
            <person name="Fuller T.A."/>
            <person name="Hanwacker C.G."/>
            <person name="Howard Z.E."/>
            <person name="Iqbal M."/>
            <person name="Mathew A.M."/>
            <person name="Miller S."/>
            <person name="Padhye S."/>
            <person name="Rainey E."/>
            <person name="Rodriguez A."/>
            <person name="Stewart E."/>
            <person name="Otero L.A."/>
            <person name="Chase M.A."/>
            <person name="Pollenz R.S."/>
            <person name="Garlena R.A."/>
            <person name="Russell D.A."/>
            <person name="Jacobs-Sera D."/>
            <person name="Hatfull G.F."/>
        </authorList>
    </citation>
    <scope>NUCLEOTIDE SEQUENCE</scope>
</reference>
<protein>
    <submittedName>
        <fullName evidence="2">Membrane protein</fullName>
    </submittedName>
</protein>
<feature type="transmembrane region" description="Helical" evidence="1">
    <location>
        <begin position="12"/>
        <end position="29"/>
    </location>
</feature>
<organism evidence="2 3">
    <name type="scientific">Gordonia phage VanLee</name>
    <dbReference type="NCBI Taxonomy" id="2845816"/>
    <lineage>
        <taxon>Viruses</taxon>
        <taxon>Duplodnaviria</taxon>
        <taxon>Heunggongvirae</taxon>
        <taxon>Uroviricota</taxon>
        <taxon>Caudoviricetes</taxon>
        <taxon>Kruegerviridae</taxon>
        <taxon>Vanleevirus</taxon>
        <taxon>Vanleevirus vanlee</taxon>
    </lineage>
</organism>
<feature type="transmembrane region" description="Helical" evidence="1">
    <location>
        <begin position="65"/>
        <end position="83"/>
    </location>
</feature>
<dbReference type="GeneID" id="80020442"/>
<proteinExistence type="predicted"/>
<dbReference type="EMBL" id="MZ028627">
    <property type="protein sequence ID" value="QWS68147.1"/>
    <property type="molecule type" value="Genomic_DNA"/>
</dbReference>
<feature type="transmembrane region" description="Helical" evidence="1">
    <location>
        <begin position="35"/>
        <end position="53"/>
    </location>
</feature>
<evidence type="ECO:0000313" key="3">
    <source>
        <dbReference type="Proteomes" id="UP000683422"/>
    </source>
</evidence>
<name>A0A8F2DAA9_9CAUD</name>
<keyword evidence="1" id="KW-0472">Membrane</keyword>
<dbReference type="KEGG" id="vg:80020442"/>
<keyword evidence="3" id="KW-1185">Reference proteome</keyword>
<dbReference type="RefSeq" id="YP_010755770.1">
    <property type="nucleotide sequence ID" value="NC_073474.1"/>
</dbReference>
<sequence>MSFLDSARRAYVHSVAVAVVTLLGAWALIGDAFLPLIPAAVVAGFDLLIALAHRELVDWKGKAAAAFYAVCLAAQPIGLALSWGSTAQWTAGLAVVAALLGSGLAAGRAPQPA</sequence>
<keyword evidence="1" id="KW-1133">Transmembrane helix</keyword>
<keyword evidence="1" id="KW-0812">Transmembrane</keyword>
<feature type="transmembrane region" description="Helical" evidence="1">
    <location>
        <begin position="89"/>
        <end position="107"/>
    </location>
</feature>
<gene>
    <name evidence="2" type="primary">29</name>
    <name evidence="2" type="ORF">SEA_VANLEE_29</name>
</gene>
<evidence type="ECO:0000256" key="1">
    <source>
        <dbReference type="SAM" id="Phobius"/>
    </source>
</evidence>
<evidence type="ECO:0000313" key="2">
    <source>
        <dbReference type="EMBL" id="QWS68147.1"/>
    </source>
</evidence>
<accession>A0A8F2DAA9</accession>